<dbReference type="CDD" id="cd00200">
    <property type="entry name" value="WD40"/>
    <property type="match status" value="1"/>
</dbReference>
<feature type="region of interest" description="Disordered" evidence="4">
    <location>
        <begin position="615"/>
        <end position="636"/>
    </location>
</feature>
<dbReference type="InterPro" id="IPR001680">
    <property type="entry name" value="WD40_rpt"/>
</dbReference>
<feature type="compositionally biased region" description="Basic and acidic residues" evidence="4">
    <location>
        <begin position="375"/>
        <end position="403"/>
    </location>
</feature>
<dbReference type="EMBL" id="JADOER010000004">
    <property type="protein sequence ID" value="MBT9311407.1"/>
    <property type="molecule type" value="Genomic_DNA"/>
</dbReference>
<keyword evidence="1 3" id="KW-0853">WD repeat</keyword>
<evidence type="ECO:0000256" key="3">
    <source>
        <dbReference type="PROSITE-ProRule" id="PRU00221"/>
    </source>
</evidence>
<evidence type="ECO:0000256" key="1">
    <source>
        <dbReference type="ARBA" id="ARBA00022574"/>
    </source>
</evidence>
<dbReference type="InterPro" id="IPR036322">
    <property type="entry name" value="WD40_repeat_dom_sf"/>
</dbReference>
<feature type="repeat" description="WD" evidence="3">
    <location>
        <begin position="533"/>
        <end position="565"/>
    </location>
</feature>
<dbReference type="Pfam" id="PF20703">
    <property type="entry name" value="nSTAND1"/>
    <property type="match status" value="1"/>
</dbReference>
<dbReference type="Pfam" id="PF00400">
    <property type="entry name" value="WD40"/>
    <property type="match status" value="3"/>
</dbReference>
<dbReference type="SMART" id="SM00320">
    <property type="entry name" value="WD40"/>
    <property type="match status" value="3"/>
</dbReference>
<organism evidence="6 7">
    <name type="scientific">Leptothoe kymatousa TAU-MAC 1615</name>
    <dbReference type="NCBI Taxonomy" id="2364775"/>
    <lineage>
        <taxon>Bacteria</taxon>
        <taxon>Bacillati</taxon>
        <taxon>Cyanobacteriota</taxon>
        <taxon>Cyanophyceae</taxon>
        <taxon>Nodosilineales</taxon>
        <taxon>Cymatolegaceae</taxon>
        <taxon>Leptothoe</taxon>
        <taxon>Leptothoe kymatousa</taxon>
    </lineage>
</organism>
<evidence type="ECO:0000313" key="6">
    <source>
        <dbReference type="EMBL" id="MBT9311407.1"/>
    </source>
</evidence>
<dbReference type="Gene3D" id="2.130.10.10">
    <property type="entry name" value="YVTN repeat-like/Quinoprotein amine dehydrogenase"/>
    <property type="match status" value="1"/>
</dbReference>
<sequence>MRSDFLGDCAQFRDLPEALNDSQYLIPRLTRGQLRRAIEGPVAVGGATMTPQLVNRLLNDVGDNPDQLPILQHALMRTWDYWEDLGTPETPIDVKHYEAIGGMATALSRHADQIYKGLPNDRSRYIAEILFKRLTDRGADNREIRRPTQLGELCGVAEAEVAEVVAVIDAFRGARRSFLMPPAGVGLTETSVIDISHESLMRNWQQLKDWVNQEDQSANIYRRLAETTELYEQGKANYWRDPELTIGLTWLREQRPNAVWAERYASNFDEAVGFLQASADAREEEAVSKERAKKREINRLRTFLVLLGGLSLLTGGASVFAFSQQQKADEQAKIAIEQKKEAEDQKQIAEDQTQIAEAQKTEAQDQKDIALAEKERANKAQKEAEEQKQQAEEAQKAEAEQRQLAEGALQRAEEGEAEATRQAGIAREQTVIANQQTEISQENALRAEAATVAAEAQALNSEILADSLTVENLIASKLNFKALLNAIELGKDIRNPAGTSPYQDPVRSELGLQATSSLREAYYLPSYPEKNTFPGHTGSVSSVSFSPDGQTIASGSSDGTVKLWDRSGRELQTLEGHTGWVLSVSFSPDGQTIASGSDDGTVKLWDRSGRELQTLEGHTGSVRSVSFSPDGQTLAS</sequence>
<feature type="domain" description="Novel STAND NTPase 1" evidence="5">
    <location>
        <begin position="1"/>
        <end position="235"/>
    </location>
</feature>
<keyword evidence="7" id="KW-1185">Reference proteome</keyword>
<dbReference type="PANTHER" id="PTHR22847">
    <property type="entry name" value="WD40 REPEAT PROTEIN"/>
    <property type="match status" value="1"/>
</dbReference>
<evidence type="ECO:0000256" key="4">
    <source>
        <dbReference type="SAM" id="MobiDB-lite"/>
    </source>
</evidence>
<proteinExistence type="predicted"/>
<keyword evidence="2" id="KW-0677">Repeat</keyword>
<evidence type="ECO:0000256" key="2">
    <source>
        <dbReference type="ARBA" id="ARBA00022737"/>
    </source>
</evidence>
<reference evidence="6 7" key="1">
    <citation type="journal article" date="2021" name="Mar. Drugs">
        <title>Genome Reduction and Secondary Metabolism of the Marine Sponge-Associated Cyanobacterium Leptothoe.</title>
        <authorList>
            <person name="Konstantinou D."/>
            <person name="Popin R.V."/>
            <person name="Fewer D.P."/>
            <person name="Sivonen K."/>
            <person name="Gkelis S."/>
        </authorList>
    </citation>
    <scope>NUCLEOTIDE SEQUENCE [LARGE SCALE GENOMIC DNA]</scope>
    <source>
        <strain evidence="6 7">TAU-MAC 1615</strain>
    </source>
</reference>
<dbReference type="InterPro" id="IPR015943">
    <property type="entry name" value="WD40/YVTN_repeat-like_dom_sf"/>
</dbReference>
<feature type="repeat" description="WD" evidence="3">
    <location>
        <begin position="574"/>
        <end position="606"/>
    </location>
</feature>
<protein>
    <recommendedName>
        <fullName evidence="5">Novel STAND NTPase 1 domain-containing protein</fullName>
    </recommendedName>
</protein>
<feature type="region of interest" description="Disordered" evidence="4">
    <location>
        <begin position="375"/>
        <end position="423"/>
    </location>
</feature>
<name>A0ABS5Y0Q1_9CYAN</name>
<dbReference type="Proteomes" id="UP001196661">
    <property type="component" value="Unassembled WGS sequence"/>
</dbReference>
<dbReference type="PROSITE" id="PS50082">
    <property type="entry name" value="WD_REPEATS_2"/>
    <property type="match status" value="3"/>
</dbReference>
<accession>A0ABS5Y0Q1</accession>
<feature type="repeat" description="WD" evidence="3">
    <location>
        <begin position="615"/>
        <end position="636"/>
    </location>
</feature>
<dbReference type="SUPFAM" id="SSF50978">
    <property type="entry name" value="WD40 repeat-like"/>
    <property type="match status" value="1"/>
</dbReference>
<evidence type="ECO:0000259" key="5">
    <source>
        <dbReference type="Pfam" id="PF20703"/>
    </source>
</evidence>
<comment type="caution">
    <text evidence="6">The sequence shown here is derived from an EMBL/GenBank/DDBJ whole genome shotgun (WGS) entry which is preliminary data.</text>
</comment>
<evidence type="ECO:0000313" key="7">
    <source>
        <dbReference type="Proteomes" id="UP001196661"/>
    </source>
</evidence>
<feature type="non-terminal residue" evidence="6">
    <location>
        <position position="636"/>
    </location>
</feature>
<gene>
    <name evidence="6" type="ORF">IXB28_04250</name>
</gene>
<feature type="compositionally biased region" description="Polar residues" evidence="4">
    <location>
        <begin position="621"/>
        <end position="636"/>
    </location>
</feature>
<dbReference type="InterPro" id="IPR049052">
    <property type="entry name" value="nSTAND1"/>
</dbReference>
<dbReference type="PROSITE" id="PS50294">
    <property type="entry name" value="WD_REPEATS_REGION"/>
    <property type="match status" value="3"/>
</dbReference>
<dbReference type="PANTHER" id="PTHR22847:SF637">
    <property type="entry name" value="WD REPEAT DOMAIN 5B"/>
    <property type="match status" value="1"/>
</dbReference>